<feature type="domain" description="J" evidence="17">
    <location>
        <begin position="292"/>
        <end position="356"/>
    </location>
</feature>
<dbReference type="GO" id="GO:0036126">
    <property type="term" value="C:sperm flagellum"/>
    <property type="evidence" value="ECO:0007669"/>
    <property type="project" value="UniProtKB-ARBA"/>
</dbReference>
<comment type="caution">
    <text evidence="18">The sequence shown here is derived from an EMBL/GenBank/DDBJ whole genome shotgun (WGS) entry which is preliminary data.</text>
</comment>
<name>A0A7J5XVR5_DISMA</name>
<dbReference type="PROSITE" id="PS51419">
    <property type="entry name" value="RAB"/>
    <property type="match status" value="1"/>
</dbReference>
<keyword evidence="5" id="KW-0282">Flagellum</keyword>
<dbReference type="PROSITE" id="PS51420">
    <property type="entry name" value="RHO"/>
    <property type="match status" value="1"/>
</dbReference>
<keyword evidence="3" id="KW-0547">Nucleotide-binding</keyword>
<accession>A0A7J5XVR5</accession>
<dbReference type="InterPro" id="IPR051339">
    <property type="entry name" value="DnaJ_subfamily_B"/>
</dbReference>
<reference evidence="18 19" key="1">
    <citation type="submission" date="2020-03" db="EMBL/GenBank/DDBJ databases">
        <title>Dissostichus mawsoni Genome sequencing and assembly.</title>
        <authorList>
            <person name="Park H."/>
        </authorList>
    </citation>
    <scope>NUCLEOTIDE SEQUENCE [LARGE SCALE GENOMIC DNA]</scope>
    <source>
        <strain evidence="18">DM0001</strain>
        <tissue evidence="18">Muscle</tissue>
    </source>
</reference>
<evidence type="ECO:0000256" key="13">
    <source>
        <dbReference type="ARBA" id="ARBA00075378"/>
    </source>
</evidence>
<dbReference type="Gene3D" id="2.60.260.20">
    <property type="entry name" value="Urease metallochaperone UreE, N-terminal domain"/>
    <property type="match status" value="2"/>
</dbReference>
<dbReference type="InterPro" id="IPR002939">
    <property type="entry name" value="DnaJ_C"/>
</dbReference>
<dbReference type="SMART" id="SM00271">
    <property type="entry name" value="DnaJ"/>
    <property type="match status" value="1"/>
</dbReference>
<dbReference type="FunFam" id="2.60.260.20:FF:000006">
    <property type="entry name" value="DnaJ subfamily B member 13"/>
    <property type="match status" value="1"/>
</dbReference>
<evidence type="ECO:0000256" key="4">
    <source>
        <dbReference type="ARBA" id="ARBA00022794"/>
    </source>
</evidence>
<dbReference type="Pfam" id="PF00226">
    <property type="entry name" value="DnaJ"/>
    <property type="match status" value="1"/>
</dbReference>
<evidence type="ECO:0000256" key="6">
    <source>
        <dbReference type="ARBA" id="ARBA00023069"/>
    </source>
</evidence>
<dbReference type="SUPFAM" id="SSF46565">
    <property type="entry name" value="Chaperone J-domain"/>
    <property type="match status" value="1"/>
</dbReference>
<dbReference type="PRINTS" id="PR00449">
    <property type="entry name" value="RASTRNSFRMNG"/>
</dbReference>
<keyword evidence="8" id="KW-0143">Chaperone</keyword>
<dbReference type="FunFam" id="1.10.287.110:FF:000033">
    <property type="entry name" value="dnaJ homolog subfamily B member 13"/>
    <property type="match status" value="1"/>
</dbReference>
<dbReference type="GO" id="GO:0051087">
    <property type="term" value="F:protein-folding chaperone binding"/>
    <property type="evidence" value="ECO:0007669"/>
    <property type="project" value="TreeGrafter"/>
</dbReference>
<dbReference type="InterPro" id="IPR001806">
    <property type="entry name" value="Small_GTPase"/>
</dbReference>
<dbReference type="GO" id="GO:0051082">
    <property type="term" value="F:unfolded protein binding"/>
    <property type="evidence" value="ECO:0007669"/>
    <property type="project" value="InterPro"/>
</dbReference>
<evidence type="ECO:0000256" key="7">
    <source>
        <dbReference type="ARBA" id="ARBA00023134"/>
    </source>
</evidence>
<dbReference type="Proteomes" id="UP000518266">
    <property type="component" value="Unassembled WGS sequence"/>
</dbReference>
<comment type="similarity">
    <text evidence="2">Belongs to the small GTPase superfamily. Rab family.</text>
</comment>
<sequence>MVECCWTAASSSLSKMVHSPMVMERWQGSQKKQDLGSQPLFLRRTSTSSQDQPALLWTFRTSGVVSHSKVSPSRRLSQGILKTANLLASCGEKYRQFSVMSSAGDFGNPLRKFKLVFLGNRVTSLITRFMYDSFDNTYQATIGIDFLSKTMYLEDRTIRLQLWDTAGQERFRSLIPSYIRDSAAAVVVYDITNVNSFQQTTKWIDDVRTERGSDVIIMLVGNKTDLADKRQVSIEEGERKAKELNVMFIETSAKAGYNVKQLFRRVAAALPGMDTTQDKSREEILNSIMGSDYYDTLEINRNATDADIKKAYRGLALKFHPSRNREKGSSETFLQLGEAYDVLSDPRKKATYDKFGEEGLKGGIPPEFGCSGAWSSKYAYHGNPGKTFREFFGGDNPFADFFTNDEPLQFGGLRSVVVKTQDSHIERDMHLSLDDLYHGCTKKIKISRRVMNEDGCTSSIKDKILTIDVRPGWKEGMRIIFAKEGDQGPNSIPADIVFIVRQKSHLLFVRQHNDLIYKAQITLEMALTGFSVDVETLDSRLITIPINDIVHPSYNKVVNGEGMPRSQDPSQRGNLIITFEIQFPEKLSAERKHLIRQALTLKD</sequence>
<evidence type="ECO:0000256" key="3">
    <source>
        <dbReference type="ARBA" id="ARBA00022741"/>
    </source>
</evidence>
<evidence type="ECO:0000256" key="10">
    <source>
        <dbReference type="ARBA" id="ARBA00056649"/>
    </source>
</evidence>
<dbReference type="PANTHER" id="PTHR24078">
    <property type="entry name" value="DNAJ HOMOLOG SUBFAMILY C MEMBER"/>
    <property type="match status" value="1"/>
</dbReference>
<dbReference type="PANTHER" id="PTHR24078:SF519">
    <property type="entry name" value="DNAJ HOMOLOG SUBFAMILY B MEMBER 13"/>
    <property type="match status" value="1"/>
</dbReference>
<dbReference type="Pfam" id="PF01556">
    <property type="entry name" value="DnaJ_C"/>
    <property type="match status" value="1"/>
</dbReference>
<evidence type="ECO:0000256" key="16">
    <source>
        <dbReference type="ARBA" id="ARBA00081125"/>
    </source>
</evidence>
<dbReference type="CDD" id="cd10747">
    <property type="entry name" value="DnaJ_C"/>
    <property type="match status" value="1"/>
</dbReference>
<dbReference type="CDD" id="cd06257">
    <property type="entry name" value="DnaJ"/>
    <property type="match status" value="1"/>
</dbReference>
<dbReference type="CDD" id="cd01861">
    <property type="entry name" value="Rab6"/>
    <property type="match status" value="1"/>
</dbReference>
<dbReference type="InterPro" id="IPR001623">
    <property type="entry name" value="DnaJ_domain"/>
</dbReference>
<comment type="subunit">
    <text evidence="11">Homodimer. Component of the axonemal radial spoke complex 1 (RS1), at least composed of spoke head proteins RSPH1, RSPH3, RSPH9 and the cilia-specific component RSPH4A or sperm-specific component RSPH6A, spoke stalk proteins RSPH14, DNAJB13, DYDC1, ROPN1L and NME5, and the anchor protein IQUB. Interacts with SUN5. Interacts with IQUB.</text>
</comment>
<evidence type="ECO:0000256" key="12">
    <source>
        <dbReference type="ARBA" id="ARBA00071910"/>
    </source>
</evidence>
<dbReference type="PROSITE" id="PS50076">
    <property type="entry name" value="DNAJ_2"/>
    <property type="match status" value="1"/>
</dbReference>
<dbReference type="SUPFAM" id="SSF49493">
    <property type="entry name" value="HSP40/DnaJ peptide-binding domain"/>
    <property type="match status" value="2"/>
</dbReference>
<dbReference type="EMBL" id="JAAKFY010000020">
    <property type="protein sequence ID" value="KAF3841205.1"/>
    <property type="molecule type" value="Genomic_DNA"/>
</dbReference>
<evidence type="ECO:0000256" key="5">
    <source>
        <dbReference type="ARBA" id="ARBA00022846"/>
    </source>
</evidence>
<dbReference type="FunFam" id="3.40.50.300:FF:000139">
    <property type="entry name" value="ras-related protein Rab-6A isoform X1"/>
    <property type="match status" value="1"/>
</dbReference>
<dbReference type="GO" id="GO:0003924">
    <property type="term" value="F:GTPase activity"/>
    <property type="evidence" value="ECO:0007669"/>
    <property type="project" value="InterPro"/>
</dbReference>
<proteinExistence type="inferred from homology"/>
<organism evidence="18 19">
    <name type="scientific">Dissostichus mawsoni</name>
    <name type="common">Antarctic cod</name>
    <dbReference type="NCBI Taxonomy" id="36200"/>
    <lineage>
        <taxon>Eukaryota</taxon>
        <taxon>Metazoa</taxon>
        <taxon>Chordata</taxon>
        <taxon>Craniata</taxon>
        <taxon>Vertebrata</taxon>
        <taxon>Euteleostomi</taxon>
        <taxon>Actinopterygii</taxon>
        <taxon>Neopterygii</taxon>
        <taxon>Teleostei</taxon>
        <taxon>Neoteleostei</taxon>
        <taxon>Acanthomorphata</taxon>
        <taxon>Eupercaria</taxon>
        <taxon>Perciformes</taxon>
        <taxon>Notothenioidei</taxon>
        <taxon>Nototheniidae</taxon>
        <taxon>Dissostichus</taxon>
    </lineage>
</organism>
<evidence type="ECO:0000256" key="2">
    <source>
        <dbReference type="ARBA" id="ARBA00006270"/>
    </source>
</evidence>
<dbReference type="InterPro" id="IPR005225">
    <property type="entry name" value="Small_GTP-bd"/>
</dbReference>
<dbReference type="SMART" id="SM00173">
    <property type="entry name" value="RAS"/>
    <property type="match status" value="1"/>
</dbReference>
<protein>
    <recommendedName>
        <fullName evidence="12">DnaJ homolog subfamily B member 13</fullName>
    </recommendedName>
    <alternativeName>
        <fullName evidence="15">Testis and spermatogenesis cell-related protein 6</fullName>
    </alternativeName>
    <alternativeName>
        <fullName evidence="16">Testis spermatocyte apoptosis-related gene 6 protein</fullName>
    </alternativeName>
    <alternativeName>
        <fullName evidence="13">Testis spermatogenesis apoptosis-related gene 3 protein</fullName>
    </alternativeName>
    <alternativeName>
        <fullName evidence="14">Testis spermatogenesis apoptosis-related gene 6 protein</fullName>
    </alternativeName>
</protein>
<evidence type="ECO:0000259" key="17">
    <source>
        <dbReference type="PROSITE" id="PS50076"/>
    </source>
</evidence>
<dbReference type="Pfam" id="PF00071">
    <property type="entry name" value="Ras"/>
    <property type="match status" value="1"/>
</dbReference>
<evidence type="ECO:0000256" key="9">
    <source>
        <dbReference type="ARBA" id="ARBA00023273"/>
    </source>
</evidence>
<comment type="function">
    <text evidence="10">Functions as part of axonemal radial spoke complexes that play an important part in the motility of sperm and cilia.</text>
</comment>
<evidence type="ECO:0000313" key="19">
    <source>
        <dbReference type="Proteomes" id="UP000518266"/>
    </source>
</evidence>
<dbReference type="PRINTS" id="PR00625">
    <property type="entry name" value="JDOMAIN"/>
</dbReference>
<dbReference type="GO" id="GO:0007017">
    <property type="term" value="P:microtubule-based process"/>
    <property type="evidence" value="ECO:0007669"/>
    <property type="project" value="UniProtKB-ARBA"/>
</dbReference>
<dbReference type="GO" id="GO:0005829">
    <property type="term" value="C:cytosol"/>
    <property type="evidence" value="ECO:0007669"/>
    <property type="project" value="TreeGrafter"/>
</dbReference>
<dbReference type="SUPFAM" id="SSF52540">
    <property type="entry name" value="P-loop containing nucleoside triphosphate hydrolases"/>
    <property type="match status" value="1"/>
</dbReference>
<dbReference type="GO" id="GO:0006457">
    <property type="term" value="P:protein folding"/>
    <property type="evidence" value="ECO:0007669"/>
    <property type="project" value="InterPro"/>
</dbReference>
<evidence type="ECO:0000313" key="18">
    <source>
        <dbReference type="EMBL" id="KAF3841205.1"/>
    </source>
</evidence>
<evidence type="ECO:0000256" key="11">
    <source>
        <dbReference type="ARBA" id="ARBA00064985"/>
    </source>
</evidence>
<dbReference type="OrthoDB" id="550424at2759"/>
<dbReference type="Gene3D" id="1.10.287.110">
    <property type="entry name" value="DnaJ domain"/>
    <property type="match status" value="1"/>
</dbReference>
<dbReference type="FunFam" id="2.60.260.20:FF:000002">
    <property type="entry name" value="Dnaj homolog subfamily b member"/>
    <property type="match status" value="1"/>
</dbReference>
<dbReference type="InterPro" id="IPR008971">
    <property type="entry name" value="HSP40/DnaJ_pept-bd"/>
</dbReference>
<evidence type="ECO:0000256" key="8">
    <source>
        <dbReference type="ARBA" id="ARBA00023186"/>
    </source>
</evidence>
<dbReference type="PROSITE" id="PS51421">
    <property type="entry name" value="RAS"/>
    <property type="match status" value="1"/>
</dbReference>
<evidence type="ECO:0000256" key="1">
    <source>
        <dbReference type="ARBA" id="ARBA00004230"/>
    </source>
</evidence>
<dbReference type="AlphaFoldDB" id="A0A7J5XVR5"/>
<dbReference type="SMART" id="SM00176">
    <property type="entry name" value="RAN"/>
    <property type="match status" value="1"/>
</dbReference>
<dbReference type="NCBIfam" id="TIGR00231">
    <property type="entry name" value="small_GTP"/>
    <property type="match status" value="1"/>
</dbReference>
<keyword evidence="9" id="KW-0966">Cell projection</keyword>
<dbReference type="GO" id="GO:0030030">
    <property type="term" value="P:cell projection organization"/>
    <property type="evidence" value="ECO:0007669"/>
    <property type="project" value="UniProtKB-KW"/>
</dbReference>
<gene>
    <name evidence="18" type="ORF">F7725_007067</name>
</gene>
<comment type="subcellular location">
    <subcellularLocation>
        <location evidence="1">Cell projection</location>
        <location evidence="1">Cilium</location>
        <location evidence="1">Flagellum</location>
    </subcellularLocation>
</comment>
<dbReference type="Gene3D" id="3.40.50.300">
    <property type="entry name" value="P-loop containing nucleotide triphosphate hydrolases"/>
    <property type="match status" value="1"/>
</dbReference>
<keyword evidence="19" id="KW-1185">Reference proteome</keyword>
<evidence type="ECO:0000256" key="14">
    <source>
        <dbReference type="ARBA" id="ARBA00078669"/>
    </source>
</evidence>
<dbReference type="InterPro" id="IPR027417">
    <property type="entry name" value="P-loop_NTPase"/>
</dbReference>
<evidence type="ECO:0000256" key="15">
    <source>
        <dbReference type="ARBA" id="ARBA00080190"/>
    </source>
</evidence>
<keyword evidence="7" id="KW-0342">GTP-binding</keyword>
<dbReference type="GO" id="GO:0005525">
    <property type="term" value="F:GTP binding"/>
    <property type="evidence" value="ECO:0007669"/>
    <property type="project" value="UniProtKB-KW"/>
</dbReference>
<keyword evidence="4" id="KW-0970">Cilium biogenesis/degradation</keyword>
<keyword evidence="6" id="KW-0969">Cilium</keyword>
<dbReference type="InterPro" id="IPR036869">
    <property type="entry name" value="J_dom_sf"/>
</dbReference>
<dbReference type="SMART" id="SM00174">
    <property type="entry name" value="RHO"/>
    <property type="match status" value="1"/>
</dbReference>
<dbReference type="SMART" id="SM00175">
    <property type="entry name" value="RAB"/>
    <property type="match status" value="1"/>
</dbReference>